<dbReference type="PANTHER" id="PTHR43498">
    <property type="entry name" value="FERREDOXIN:COB-COM HETERODISULFIDE REDUCTASE SUBUNIT A"/>
    <property type="match status" value="1"/>
</dbReference>
<evidence type="ECO:0000256" key="3">
    <source>
        <dbReference type="ARBA" id="ARBA00022630"/>
    </source>
</evidence>
<dbReference type="STRING" id="1424294.Gferi_15030"/>
<dbReference type="RefSeq" id="WP_069977900.1">
    <property type="nucleotide sequence ID" value="NZ_CP017269.1"/>
</dbReference>
<accession>A0A1D8GIV1</accession>
<keyword evidence="4" id="KW-0479">Metal-binding</keyword>
<dbReference type="GO" id="GO:0046872">
    <property type="term" value="F:metal ion binding"/>
    <property type="evidence" value="ECO:0007669"/>
    <property type="project" value="UniProtKB-KW"/>
</dbReference>
<dbReference type="InterPro" id="IPR039650">
    <property type="entry name" value="HdrA-like"/>
</dbReference>
<gene>
    <name evidence="10" type="ORF">Gferi_15030</name>
</gene>
<dbReference type="Pfam" id="PF01134">
    <property type="entry name" value="GIDA"/>
    <property type="match status" value="2"/>
</dbReference>
<dbReference type="InterPro" id="IPR040131">
    <property type="entry name" value="MnmG_N"/>
</dbReference>
<keyword evidence="5" id="KW-0274">FAD</keyword>
<keyword evidence="7" id="KW-0408">Iron</keyword>
<comment type="cofactor">
    <cofactor evidence="1">
        <name>FAD</name>
        <dbReference type="ChEBI" id="CHEBI:57692"/>
    </cofactor>
</comment>
<protein>
    <submittedName>
        <fullName evidence="10">FAD-dependent oxidoreductase</fullName>
    </submittedName>
</protein>
<evidence type="ECO:0000256" key="7">
    <source>
        <dbReference type="ARBA" id="ARBA00023004"/>
    </source>
</evidence>
<sequence>MTKIVVIGGGWAGCAAAVSAAKAGAQVTLLERTDMLLGTGLVGGIMRNNGRFTATEELIAMGGGDLFQICDQHSRHKNISFPGHDHVNLYDIADTHGAVLGHLQHLDVHIVFESRVNKAVMQEKQITAVEDQSGRVFHGDTFIDTTGTAGPMHNCVKYGNGCAMCILRCPSFGGRVSIANLAGIEEMVGKKADGSIGAMSGACKLYKESLSQEIQDALSTKGVAIIPLSQELIEDHLGVKACQQYALQEFKDNIILLDTGHAKLMAPYFSLERLRKIPGFEYARYEDPYAGGKGNSMRYFSMAPRDNHLKVEGVDNLFCAGEKAGLLVGHTEAIITGTLAGHNSVRQALNKPLLQLSKETAIGDAIAFVKEMMTTEAGMGKKYTFSGSIYFERMKEKGLYRKEQKQISKDIEALGYTGIFAQKLIKDMDSEIIKSKICS</sequence>
<dbReference type="EMBL" id="CP017269">
    <property type="protein sequence ID" value="AOT70772.1"/>
    <property type="molecule type" value="Genomic_DNA"/>
</dbReference>
<dbReference type="Gene3D" id="3.50.50.60">
    <property type="entry name" value="FAD/NAD(P)-binding domain"/>
    <property type="match status" value="2"/>
</dbReference>
<keyword evidence="2" id="KW-0004">4Fe-4S</keyword>
<feature type="domain" description="MnmG N-terminal" evidence="9">
    <location>
        <begin position="272"/>
        <end position="351"/>
    </location>
</feature>
<reference evidence="10 11" key="1">
    <citation type="submission" date="2016-09" db="EMBL/GenBank/DDBJ databases">
        <title>Genomic analysis reveals versatility of anaerobic energy metabolism of Geosporobacter ferrireducens IRF9 of phylum Firmicutes.</title>
        <authorList>
            <person name="Kim S.-J."/>
        </authorList>
    </citation>
    <scope>NUCLEOTIDE SEQUENCE [LARGE SCALE GENOMIC DNA]</scope>
    <source>
        <strain evidence="10 11">IRF9</strain>
    </source>
</reference>
<evidence type="ECO:0000256" key="1">
    <source>
        <dbReference type="ARBA" id="ARBA00001974"/>
    </source>
</evidence>
<proteinExistence type="predicted"/>
<feature type="domain" description="MnmG N-terminal" evidence="9">
    <location>
        <begin position="3"/>
        <end position="223"/>
    </location>
</feature>
<evidence type="ECO:0000256" key="8">
    <source>
        <dbReference type="ARBA" id="ARBA00023014"/>
    </source>
</evidence>
<dbReference type="InterPro" id="IPR036188">
    <property type="entry name" value="FAD/NAD-bd_sf"/>
</dbReference>
<evidence type="ECO:0000256" key="4">
    <source>
        <dbReference type="ARBA" id="ARBA00022723"/>
    </source>
</evidence>
<dbReference type="KEGG" id="gfe:Gferi_15030"/>
<dbReference type="GO" id="GO:0016491">
    <property type="term" value="F:oxidoreductase activity"/>
    <property type="evidence" value="ECO:0007669"/>
    <property type="project" value="UniProtKB-KW"/>
</dbReference>
<dbReference type="PANTHER" id="PTHR43498:SF1">
    <property type="entry name" value="COB--COM HETERODISULFIDE REDUCTASE IRON-SULFUR SUBUNIT A"/>
    <property type="match status" value="1"/>
</dbReference>
<evidence type="ECO:0000256" key="6">
    <source>
        <dbReference type="ARBA" id="ARBA00023002"/>
    </source>
</evidence>
<dbReference type="OrthoDB" id="2181at2"/>
<evidence type="ECO:0000256" key="5">
    <source>
        <dbReference type="ARBA" id="ARBA00022827"/>
    </source>
</evidence>
<organism evidence="10 11">
    <name type="scientific">Geosporobacter ferrireducens</name>
    <dbReference type="NCBI Taxonomy" id="1424294"/>
    <lineage>
        <taxon>Bacteria</taxon>
        <taxon>Bacillati</taxon>
        <taxon>Bacillota</taxon>
        <taxon>Clostridia</taxon>
        <taxon>Peptostreptococcales</taxon>
        <taxon>Thermotaleaceae</taxon>
        <taxon>Geosporobacter</taxon>
    </lineage>
</organism>
<evidence type="ECO:0000259" key="9">
    <source>
        <dbReference type="Pfam" id="PF01134"/>
    </source>
</evidence>
<evidence type="ECO:0000313" key="11">
    <source>
        <dbReference type="Proteomes" id="UP000095743"/>
    </source>
</evidence>
<dbReference type="SUPFAM" id="SSF51905">
    <property type="entry name" value="FAD/NAD(P)-binding domain"/>
    <property type="match status" value="1"/>
</dbReference>
<evidence type="ECO:0000256" key="2">
    <source>
        <dbReference type="ARBA" id="ARBA00022485"/>
    </source>
</evidence>
<dbReference type="AlphaFoldDB" id="A0A1D8GIV1"/>
<dbReference type="GO" id="GO:0051539">
    <property type="term" value="F:4 iron, 4 sulfur cluster binding"/>
    <property type="evidence" value="ECO:0007669"/>
    <property type="project" value="UniProtKB-KW"/>
</dbReference>
<keyword evidence="3" id="KW-0285">Flavoprotein</keyword>
<keyword evidence="8" id="KW-0411">Iron-sulfur</keyword>
<evidence type="ECO:0000313" key="10">
    <source>
        <dbReference type="EMBL" id="AOT70772.1"/>
    </source>
</evidence>
<keyword evidence="11" id="KW-1185">Reference proteome</keyword>
<keyword evidence="6" id="KW-0560">Oxidoreductase</keyword>
<dbReference type="Proteomes" id="UP000095743">
    <property type="component" value="Chromosome"/>
</dbReference>
<name>A0A1D8GIV1_9FIRM</name>